<name>A0AAV0VX69_9HEMI</name>
<proteinExistence type="predicted"/>
<dbReference type="EMBL" id="CARXXK010000001">
    <property type="protein sequence ID" value="CAI6348265.1"/>
    <property type="molecule type" value="Genomic_DNA"/>
</dbReference>
<sequence>MKKRPALTSTSSSKTADQLSPKPTSQDTTSNENTPSKLNTTKSSQPEKKIKRNKFVENIILQLDEILEPIKTKFEEIPNKKINYNQFKYIIENSIGISNPKTALKNFNITMIEMIEIIKPKIKTQNIKTD</sequence>
<reference evidence="2 3" key="1">
    <citation type="submission" date="2023-01" db="EMBL/GenBank/DDBJ databases">
        <authorList>
            <person name="Whitehead M."/>
        </authorList>
    </citation>
    <scope>NUCLEOTIDE SEQUENCE [LARGE SCALE GENOMIC DNA]</scope>
</reference>
<gene>
    <name evidence="2" type="ORF">MEUPH1_LOCUS4961</name>
</gene>
<evidence type="ECO:0000256" key="1">
    <source>
        <dbReference type="SAM" id="MobiDB-lite"/>
    </source>
</evidence>
<feature type="region of interest" description="Disordered" evidence="1">
    <location>
        <begin position="1"/>
        <end position="49"/>
    </location>
</feature>
<comment type="caution">
    <text evidence="2">The sequence shown here is derived from an EMBL/GenBank/DDBJ whole genome shotgun (WGS) entry which is preliminary data.</text>
</comment>
<accession>A0AAV0VX69</accession>
<evidence type="ECO:0000313" key="2">
    <source>
        <dbReference type="EMBL" id="CAI6348265.1"/>
    </source>
</evidence>
<keyword evidence="3" id="KW-1185">Reference proteome</keyword>
<organism evidence="2 3">
    <name type="scientific">Macrosiphum euphorbiae</name>
    <name type="common">potato aphid</name>
    <dbReference type="NCBI Taxonomy" id="13131"/>
    <lineage>
        <taxon>Eukaryota</taxon>
        <taxon>Metazoa</taxon>
        <taxon>Ecdysozoa</taxon>
        <taxon>Arthropoda</taxon>
        <taxon>Hexapoda</taxon>
        <taxon>Insecta</taxon>
        <taxon>Pterygota</taxon>
        <taxon>Neoptera</taxon>
        <taxon>Paraneoptera</taxon>
        <taxon>Hemiptera</taxon>
        <taxon>Sternorrhyncha</taxon>
        <taxon>Aphidomorpha</taxon>
        <taxon>Aphidoidea</taxon>
        <taxon>Aphididae</taxon>
        <taxon>Macrosiphini</taxon>
        <taxon>Macrosiphum</taxon>
    </lineage>
</organism>
<feature type="compositionally biased region" description="Polar residues" evidence="1">
    <location>
        <begin position="7"/>
        <end position="44"/>
    </location>
</feature>
<dbReference type="AlphaFoldDB" id="A0AAV0VX69"/>
<protein>
    <submittedName>
        <fullName evidence="2">Uncharacterized protein</fullName>
    </submittedName>
</protein>
<dbReference type="Proteomes" id="UP001160148">
    <property type="component" value="Unassembled WGS sequence"/>
</dbReference>
<evidence type="ECO:0000313" key="3">
    <source>
        <dbReference type="Proteomes" id="UP001160148"/>
    </source>
</evidence>